<accession>A0A381T4C3</accession>
<dbReference type="EMBL" id="UINC01003928">
    <property type="protein sequence ID" value="SVA10418.1"/>
    <property type="molecule type" value="Genomic_DNA"/>
</dbReference>
<proteinExistence type="inferred from homology"/>
<dbReference type="GO" id="GO:0005737">
    <property type="term" value="C:cytoplasm"/>
    <property type="evidence" value="ECO:0007669"/>
    <property type="project" value="TreeGrafter"/>
</dbReference>
<reference evidence="9" key="1">
    <citation type="submission" date="2018-05" db="EMBL/GenBank/DDBJ databases">
        <authorList>
            <person name="Lanie J.A."/>
            <person name="Ng W.-L."/>
            <person name="Kazmierczak K.M."/>
            <person name="Andrzejewski T.M."/>
            <person name="Davidsen T.M."/>
            <person name="Wayne K.J."/>
            <person name="Tettelin H."/>
            <person name="Glass J.I."/>
            <person name="Rusch D."/>
            <person name="Podicherti R."/>
            <person name="Tsui H.-C.T."/>
            <person name="Winkler M.E."/>
        </authorList>
    </citation>
    <scope>NUCLEOTIDE SEQUENCE</scope>
</reference>
<dbReference type="InterPro" id="IPR018236">
    <property type="entry name" value="SAICAR_synthetase_CS"/>
</dbReference>
<evidence type="ECO:0000256" key="2">
    <source>
        <dbReference type="ARBA" id="ARBA00010190"/>
    </source>
</evidence>
<evidence type="ECO:0000256" key="6">
    <source>
        <dbReference type="ARBA" id="ARBA00022755"/>
    </source>
</evidence>
<dbReference type="GO" id="GO:0005524">
    <property type="term" value="F:ATP binding"/>
    <property type="evidence" value="ECO:0007669"/>
    <property type="project" value="UniProtKB-KW"/>
</dbReference>
<evidence type="ECO:0000313" key="9">
    <source>
        <dbReference type="EMBL" id="SVA10418.1"/>
    </source>
</evidence>
<dbReference type="CDD" id="cd01414">
    <property type="entry name" value="SAICAR_synt_Sc"/>
    <property type="match status" value="1"/>
</dbReference>
<dbReference type="NCBIfam" id="NF010568">
    <property type="entry name" value="PRK13961.1"/>
    <property type="match status" value="1"/>
</dbReference>
<keyword evidence="7" id="KW-0067">ATP-binding</keyword>
<evidence type="ECO:0000259" key="8">
    <source>
        <dbReference type="Pfam" id="PF01259"/>
    </source>
</evidence>
<protein>
    <recommendedName>
        <fullName evidence="3">phosphoribosylaminoimidazolesuccinocarboxamide synthase</fullName>
        <ecNumber evidence="3">6.3.2.6</ecNumber>
    </recommendedName>
</protein>
<dbReference type="HAMAP" id="MF_00137">
    <property type="entry name" value="SAICAR_synth"/>
    <property type="match status" value="1"/>
</dbReference>
<name>A0A381T4C3_9ZZZZ</name>
<evidence type="ECO:0000256" key="1">
    <source>
        <dbReference type="ARBA" id="ARBA00004672"/>
    </source>
</evidence>
<evidence type="ECO:0000256" key="4">
    <source>
        <dbReference type="ARBA" id="ARBA00022598"/>
    </source>
</evidence>
<dbReference type="AlphaFoldDB" id="A0A381T4C3"/>
<evidence type="ECO:0000256" key="7">
    <source>
        <dbReference type="ARBA" id="ARBA00022840"/>
    </source>
</evidence>
<dbReference type="GO" id="GO:0006189">
    <property type="term" value="P:'de novo' IMP biosynthetic process"/>
    <property type="evidence" value="ECO:0007669"/>
    <property type="project" value="UniProtKB-UniPathway"/>
</dbReference>
<dbReference type="SUPFAM" id="SSF56104">
    <property type="entry name" value="SAICAR synthase-like"/>
    <property type="match status" value="1"/>
</dbReference>
<dbReference type="NCBIfam" id="NF009251">
    <property type="entry name" value="PRK12607.1"/>
    <property type="match status" value="1"/>
</dbReference>
<dbReference type="InterPro" id="IPR028923">
    <property type="entry name" value="SAICAR_synt/ADE2_N"/>
</dbReference>
<dbReference type="FunFam" id="3.30.470.20:FF:000015">
    <property type="entry name" value="Phosphoribosylaminoimidazole-succinocarboxamide synthase"/>
    <property type="match status" value="1"/>
</dbReference>
<feature type="domain" description="SAICAR synthetase/ADE2 N-terminal" evidence="8">
    <location>
        <begin position="3"/>
        <end position="224"/>
    </location>
</feature>
<dbReference type="Pfam" id="PF01259">
    <property type="entry name" value="SAICAR_synt"/>
    <property type="match status" value="1"/>
</dbReference>
<organism evidence="9">
    <name type="scientific">marine metagenome</name>
    <dbReference type="NCBI Taxonomy" id="408172"/>
    <lineage>
        <taxon>unclassified sequences</taxon>
        <taxon>metagenomes</taxon>
        <taxon>ecological metagenomes</taxon>
    </lineage>
</organism>
<evidence type="ECO:0000256" key="5">
    <source>
        <dbReference type="ARBA" id="ARBA00022741"/>
    </source>
</evidence>
<dbReference type="EC" id="6.3.2.6" evidence="3"/>
<dbReference type="PANTHER" id="PTHR43700:SF1">
    <property type="entry name" value="PHOSPHORIBOSYLAMINOIMIDAZOLE-SUCCINOCARBOXAMIDE SYNTHASE"/>
    <property type="match status" value="1"/>
</dbReference>
<keyword evidence="4" id="KW-0436">Ligase</keyword>
<keyword evidence="6" id="KW-0658">Purine biosynthesis</keyword>
<dbReference type="GO" id="GO:0004639">
    <property type="term" value="F:phosphoribosylaminoimidazolesuccinocarboxamide synthase activity"/>
    <property type="evidence" value="ECO:0007669"/>
    <property type="project" value="UniProtKB-EC"/>
</dbReference>
<sequence>VGDEIIMVTTDRVSAFDHVLGTIPFKGQILTEIANFWFEKTKEIAPNHIISSPDPQVLVAKKAETLPVEVIVRGYITGSLWREYEQGINGQYGFMLPEGLKKDQKFDTPILTPSTKAEYGEHDEPIAREAIVNGLVVESIYTKAEAYALALFAAGQEWAAKQGLILVDTKYEFGMVNGELIVIDEIHTPDSSRYWIADEYEARFNTGDGQKMLDKENIRQWLIERGFSGEGTPPALTDEIRVALAESYIELYTKLTGQDFHPKLGDVKSRIENNLEKAGIYA</sequence>
<dbReference type="Gene3D" id="3.30.470.20">
    <property type="entry name" value="ATP-grasp fold, B domain"/>
    <property type="match status" value="1"/>
</dbReference>
<gene>
    <name evidence="9" type="ORF">METZ01_LOCUS63272</name>
</gene>
<feature type="non-terminal residue" evidence="9">
    <location>
        <position position="1"/>
    </location>
</feature>
<evidence type="ECO:0000256" key="3">
    <source>
        <dbReference type="ARBA" id="ARBA00012217"/>
    </source>
</evidence>
<dbReference type="PANTHER" id="PTHR43700">
    <property type="entry name" value="PHOSPHORIBOSYLAMINOIMIDAZOLE-SUCCINOCARBOXAMIDE SYNTHASE"/>
    <property type="match status" value="1"/>
</dbReference>
<keyword evidence="5" id="KW-0547">Nucleotide-binding</keyword>
<dbReference type="PROSITE" id="PS01058">
    <property type="entry name" value="SAICAR_SYNTHETASE_2"/>
    <property type="match status" value="1"/>
</dbReference>
<comment type="similarity">
    <text evidence="2">Belongs to the SAICAR synthetase family.</text>
</comment>
<comment type="pathway">
    <text evidence="1">Purine metabolism; IMP biosynthesis via de novo pathway; 5-amino-1-(5-phospho-D-ribosyl)imidazole-4-carboxamide from 5-amino-1-(5-phospho-D-ribosyl)imidazole-4-carboxylate: step 1/2.</text>
</comment>
<dbReference type="Gene3D" id="3.30.200.20">
    <property type="entry name" value="Phosphorylase Kinase, domain 1"/>
    <property type="match status" value="1"/>
</dbReference>
<dbReference type="UniPathway" id="UPA00074">
    <property type="reaction ID" value="UER00131"/>
</dbReference>